<accession>A4XLY2</accession>
<feature type="transmembrane region" description="Helical" evidence="1">
    <location>
        <begin position="21"/>
        <end position="43"/>
    </location>
</feature>
<organism evidence="2 3">
    <name type="scientific">Caldicellulosiruptor saccharolyticus (strain ATCC 43494 / DSM 8903 / Tp8T 6331)</name>
    <dbReference type="NCBI Taxonomy" id="351627"/>
    <lineage>
        <taxon>Bacteria</taxon>
        <taxon>Bacillati</taxon>
        <taxon>Bacillota</taxon>
        <taxon>Bacillota incertae sedis</taxon>
        <taxon>Caldicellulosiruptorales</taxon>
        <taxon>Caldicellulosiruptoraceae</taxon>
        <taxon>Caldicellulosiruptor</taxon>
    </lineage>
</organism>
<feature type="transmembrane region" description="Helical" evidence="1">
    <location>
        <begin position="63"/>
        <end position="82"/>
    </location>
</feature>
<sequence length="86" mass="9736">MERRNTKKRLFGNISSTSKKILLIIGTISVIMLLLGIKFYFLSLHYVSDKIDLKTLSQGLLQNSLYIFIEGLAAAIIIDYLAKTKN</sequence>
<dbReference type="RefSeq" id="WP_011917843.1">
    <property type="nucleotide sequence ID" value="NC_009437.1"/>
</dbReference>
<evidence type="ECO:0000313" key="3">
    <source>
        <dbReference type="Proteomes" id="UP000000256"/>
    </source>
</evidence>
<keyword evidence="1" id="KW-1133">Transmembrane helix</keyword>
<keyword evidence="1" id="KW-0472">Membrane</keyword>
<dbReference type="OrthoDB" id="1716814at2"/>
<gene>
    <name evidence="2" type="ordered locus">Csac_2339</name>
</gene>
<name>A4XLY2_CALS8</name>
<dbReference type="KEGG" id="csc:Csac_2339"/>
<proteinExistence type="predicted"/>
<evidence type="ECO:0000256" key="1">
    <source>
        <dbReference type="SAM" id="Phobius"/>
    </source>
</evidence>
<keyword evidence="3" id="KW-1185">Reference proteome</keyword>
<evidence type="ECO:0000313" key="2">
    <source>
        <dbReference type="EMBL" id="ABP67917.2"/>
    </source>
</evidence>
<dbReference type="EMBL" id="CP000679">
    <property type="protein sequence ID" value="ABP67917.2"/>
    <property type="molecule type" value="Genomic_DNA"/>
</dbReference>
<protein>
    <submittedName>
        <fullName evidence="2">Uncharacterized protein</fullName>
    </submittedName>
</protein>
<keyword evidence="1" id="KW-0812">Transmembrane</keyword>
<dbReference type="Proteomes" id="UP000000256">
    <property type="component" value="Chromosome"/>
</dbReference>
<dbReference type="HOGENOM" id="CLU_2463262_0_0_9"/>
<dbReference type="AlphaFoldDB" id="A4XLY2"/>
<reference evidence="2 3" key="1">
    <citation type="journal article" date="2008" name="Appl. Environ. Microbiol.">
        <title>Hydrogenomics of the extremely thermophilic bacterium Caldicellulosiruptor saccharolyticus.</title>
        <authorList>
            <person name="van de Werken H.J."/>
            <person name="Verhaart M.R."/>
            <person name="VanFossen A.L."/>
            <person name="Willquist K."/>
            <person name="Lewis D.L."/>
            <person name="Nichols J.D."/>
            <person name="Goorissen H.P."/>
            <person name="Mongodin E.F."/>
            <person name="Nelson K.E."/>
            <person name="van Niel E.W."/>
            <person name="Stams A.J."/>
            <person name="Ward D.E."/>
            <person name="de Vos W.M."/>
            <person name="van der Oost J."/>
            <person name="Kelly R.M."/>
            <person name="Kengen S.W."/>
        </authorList>
    </citation>
    <scope>NUCLEOTIDE SEQUENCE [LARGE SCALE GENOMIC DNA]</scope>
    <source>
        <strain evidence="3">ATCC 43494 / DSM 8903 / Tp8T 6331</strain>
    </source>
</reference>